<dbReference type="EMBL" id="JAVXUP010002419">
    <property type="protein sequence ID" value="KAK3003431.1"/>
    <property type="molecule type" value="Genomic_DNA"/>
</dbReference>
<dbReference type="PANTHER" id="PTHR28026">
    <property type="entry name" value="DUF962 DOMAIN PROTEIN (AFU_ORTHOLOGUE AFUA_8G05310)"/>
    <property type="match status" value="1"/>
</dbReference>
<accession>A0AA88V7E3</accession>
<dbReference type="Proteomes" id="UP001188597">
    <property type="component" value="Unassembled WGS sequence"/>
</dbReference>
<feature type="transmembrane region" description="Helical" evidence="1">
    <location>
        <begin position="58"/>
        <end position="80"/>
    </location>
</feature>
<feature type="transmembrane region" description="Helical" evidence="1">
    <location>
        <begin position="26"/>
        <end position="46"/>
    </location>
</feature>
<proteinExistence type="predicted"/>
<evidence type="ECO:0000256" key="1">
    <source>
        <dbReference type="SAM" id="Phobius"/>
    </source>
</evidence>
<keyword evidence="1" id="KW-1133">Transmembrane helix</keyword>
<keyword evidence="1" id="KW-0812">Transmembrane</keyword>
<feature type="transmembrane region" description="Helical" evidence="1">
    <location>
        <begin position="87"/>
        <end position="106"/>
    </location>
</feature>
<dbReference type="GO" id="GO:0005783">
    <property type="term" value="C:endoplasmic reticulum"/>
    <property type="evidence" value="ECO:0007669"/>
    <property type="project" value="TreeGrafter"/>
</dbReference>
<gene>
    <name evidence="2" type="ORF">RJ639_018610</name>
</gene>
<reference evidence="2" key="1">
    <citation type="submission" date="2022-12" db="EMBL/GenBank/DDBJ databases">
        <title>Draft genome assemblies for two species of Escallonia (Escalloniales).</title>
        <authorList>
            <person name="Chanderbali A."/>
            <person name="Dervinis C."/>
            <person name="Anghel I."/>
            <person name="Soltis D."/>
            <person name="Soltis P."/>
            <person name="Zapata F."/>
        </authorList>
    </citation>
    <scope>NUCLEOTIDE SEQUENCE</scope>
    <source>
        <strain evidence="2">UCBG64.0493</strain>
        <tissue evidence="2">Leaf</tissue>
    </source>
</reference>
<comment type="caution">
    <text evidence="2">The sequence shown here is derived from an EMBL/GenBank/DDBJ whole genome shotgun (WGS) entry which is preliminary data.</text>
</comment>
<dbReference type="GO" id="GO:0046521">
    <property type="term" value="P:sphingoid catabolic process"/>
    <property type="evidence" value="ECO:0007669"/>
    <property type="project" value="TreeGrafter"/>
</dbReference>
<feature type="transmembrane region" description="Helical" evidence="1">
    <location>
        <begin position="112"/>
        <end position="135"/>
    </location>
</feature>
<dbReference type="PANTHER" id="PTHR28026:SF9">
    <property type="entry name" value="2-HYDROXY-PALMITIC ACID DIOXYGENASE MPO1"/>
    <property type="match status" value="1"/>
</dbReference>
<dbReference type="GO" id="GO:0016020">
    <property type="term" value="C:membrane"/>
    <property type="evidence" value="ECO:0007669"/>
    <property type="project" value="GOC"/>
</dbReference>
<organism evidence="2 3">
    <name type="scientific">Escallonia herrerae</name>
    <dbReference type="NCBI Taxonomy" id="1293975"/>
    <lineage>
        <taxon>Eukaryota</taxon>
        <taxon>Viridiplantae</taxon>
        <taxon>Streptophyta</taxon>
        <taxon>Embryophyta</taxon>
        <taxon>Tracheophyta</taxon>
        <taxon>Spermatophyta</taxon>
        <taxon>Magnoliopsida</taxon>
        <taxon>eudicotyledons</taxon>
        <taxon>Gunneridae</taxon>
        <taxon>Pentapetalae</taxon>
        <taxon>asterids</taxon>
        <taxon>campanulids</taxon>
        <taxon>Escalloniales</taxon>
        <taxon>Escalloniaceae</taxon>
        <taxon>Escallonia</taxon>
    </lineage>
</organism>
<sequence>MGKIALFDLERQYAIHGAFHSNPVNVLIHFLFVWPIFLNFLVLLHFTPFPFDSFQVELYSVNLVFNFGFLFTLAHALFFISLDKKAGSLAALLCFSCWVLGSSIANHLGSSLAWKVALAAQFFCISMVNIGHIAFEKRVQKQAPALSDSLNLTILVEPFLVLLEALQMFCGYEPYPGFHASVRAKMEAETKGWQDKEHKKVS</sequence>
<dbReference type="InterPro" id="IPR009305">
    <property type="entry name" value="Mpo1-like"/>
</dbReference>
<name>A0AA88V7E3_9ASTE</name>
<protein>
    <submittedName>
        <fullName evidence="2">Uncharacterized protein</fullName>
    </submittedName>
</protein>
<keyword evidence="1" id="KW-0472">Membrane</keyword>
<keyword evidence="3" id="KW-1185">Reference proteome</keyword>
<evidence type="ECO:0000313" key="3">
    <source>
        <dbReference type="Proteomes" id="UP001188597"/>
    </source>
</evidence>
<evidence type="ECO:0000313" key="2">
    <source>
        <dbReference type="EMBL" id="KAK3003431.1"/>
    </source>
</evidence>
<dbReference type="AlphaFoldDB" id="A0AA88V7E3"/>
<dbReference type="Pfam" id="PF06127">
    <property type="entry name" value="Mpo1-like"/>
    <property type="match status" value="1"/>
</dbReference>